<protein>
    <submittedName>
        <fullName evidence="1">Uncharacterized protein</fullName>
    </submittedName>
</protein>
<proteinExistence type="predicted"/>
<comment type="caution">
    <text evidence="1">The sequence shown here is derived from an EMBL/GenBank/DDBJ whole genome shotgun (WGS) entry which is preliminary data.</text>
</comment>
<dbReference type="AlphaFoldDB" id="A0A645AHV2"/>
<organism evidence="1">
    <name type="scientific">bioreactor metagenome</name>
    <dbReference type="NCBI Taxonomy" id="1076179"/>
    <lineage>
        <taxon>unclassified sequences</taxon>
        <taxon>metagenomes</taxon>
        <taxon>ecological metagenomes</taxon>
    </lineage>
</organism>
<accession>A0A645AHV2</accession>
<name>A0A645AHV2_9ZZZZ</name>
<reference evidence="1" key="1">
    <citation type="submission" date="2019-08" db="EMBL/GenBank/DDBJ databases">
        <authorList>
            <person name="Kucharzyk K."/>
            <person name="Murdoch R.W."/>
            <person name="Higgins S."/>
            <person name="Loffler F."/>
        </authorList>
    </citation>
    <scope>NUCLEOTIDE SEQUENCE</scope>
</reference>
<gene>
    <name evidence="1" type="ORF">SDC9_99047</name>
</gene>
<sequence length="321" mass="33358">MPDQGGFDLGSLANGDVTCPWGATASVGTTVVMTSGVGTGATGPYHLITCALGAGETNPINTTGTITIGGTNKLINPAPGLNHVAGKADSAADTYTIIIRHTDSDNSTIINGDTTLGKIAVVENVRVTAVVDPTITFYIDSVGTSTPGMTRCGTTLNSQADQTTATSVSFGTLNLSSFNTLAQRFSCTTNAKSGYVVQVYENSQLTNYNTGTTIPDTDCDDDAACNTTTENDWDTDVGATKSEFGYSLEAINSSNVAFGHSNVFKAKPFGVGSANAQTVMSYATTPSSIDQAYICYRITANNYQEAGTYQNSINFVATATF</sequence>
<dbReference type="EMBL" id="VSSQ01013794">
    <property type="protein sequence ID" value="MPM52288.1"/>
    <property type="molecule type" value="Genomic_DNA"/>
</dbReference>
<evidence type="ECO:0000313" key="1">
    <source>
        <dbReference type="EMBL" id="MPM52288.1"/>
    </source>
</evidence>